<dbReference type="EMBL" id="CP011110">
    <property type="protein sequence ID" value="AKA23630.1"/>
    <property type="molecule type" value="Genomic_DNA"/>
</dbReference>
<sequence>MVDAEGVANEVGLGLGEAWLREVFREAGFSQFRRAAQTPFNLILEARK</sequence>
<dbReference type="GO" id="GO:0008168">
    <property type="term" value="F:methyltransferase activity"/>
    <property type="evidence" value="ECO:0007669"/>
    <property type="project" value="UniProtKB-KW"/>
</dbReference>
<dbReference type="RefSeq" id="WP_413814086.1">
    <property type="nucleotide sequence ID" value="NZ_CP011110.1"/>
</dbReference>
<accession>A0A0D5XXW5</accession>
<keyword evidence="1" id="KW-0808">Transferase</keyword>
<reference evidence="1 2" key="1">
    <citation type="journal article" date="2015" name="Mol. Plant Microbe Interact.">
        <title>Comparative Genomic Analysis of Pseudomonas chlororaphis PCL1606 Reveals New Insight into Antifungal Compounds Involved in Biocontrol.</title>
        <authorList>
            <person name="Calderon C.E."/>
            <person name="Ramos C."/>
            <person name="de Vicente A."/>
            <person name="Cazorla F.M."/>
        </authorList>
    </citation>
    <scope>NUCLEOTIDE SEQUENCE [LARGE SCALE GENOMIC DNA]</scope>
    <source>
        <strain evidence="1 2">PCL1606</strain>
    </source>
</reference>
<evidence type="ECO:0000313" key="1">
    <source>
        <dbReference type="EMBL" id="AKA23630.1"/>
    </source>
</evidence>
<dbReference type="AlphaFoldDB" id="A0A0D5XXW5"/>
<dbReference type="Proteomes" id="UP000032748">
    <property type="component" value="Chromosome"/>
</dbReference>
<keyword evidence="1" id="KW-0489">Methyltransferase</keyword>
<gene>
    <name evidence="1" type="ORF">PCL1606_21770</name>
</gene>
<evidence type="ECO:0000313" key="2">
    <source>
        <dbReference type="Proteomes" id="UP000032748"/>
    </source>
</evidence>
<dbReference type="GO" id="GO:0032259">
    <property type="term" value="P:methylation"/>
    <property type="evidence" value="ECO:0007669"/>
    <property type="project" value="UniProtKB-KW"/>
</dbReference>
<dbReference type="PATRIC" id="fig|587753.10.peg.2174"/>
<organism evidence="1 2">
    <name type="scientific">Pseudomonas chlororaphis</name>
    <dbReference type="NCBI Taxonomy" id="587753"/>
    <lineage>
        <taxon>Bacteria</taxon>
        <taxon>Pseudomonadati</taxon>
        <taxon>Pseudomonadota</taxon>
        <taxon>Gammaproteobacteria</taxon>
        <taxon>Pseudomonadales</taxon>
        <taxon>Pseudomonadaceae</taxon>
        <taxon>Pseudomonas</taxon>
    </lineage>
</organism>
<dbReference type="KEGG" id="pcz:PCL1606_21770"/>
<name>A0A0D5XXW5_9PSED</name>
<protein>
    <submittedName>
        <fullName evidence="1">SAM-dependent methyltransferase PhcB</fullName>
    </submittedName>
</protein>
<proteinExistence type="predicted"/>